<evidence type="ECO:0000256" key="2">
    <source>
        <dbReference type="ARBA" id="ARBA00023125"/>
    </source>
</evidence>
<proteinExistence type="predicted"/>
<dbReference type="InterPro" id="IPR037923">
    <property type="entry name" value="HTH-like"/>
</dbReference>
<evidence type="ECO:0000313" key="5">
    <source>
        <dbReference type="EMBL" id="EEG28574.1"/>
    </source>
</evidence>
<dbReference type="InterPro" id="IPR003313">
    <property type="entry name" value="AraC-bd"/>
</dbReference>
<evidence type="ECO:0000259" key="4">
    <source>
        <dbReference type="PROSITE" id="PS01124"/>
    </source>
</evidence>
<dbReference type="InterPro" id="IPR009057">
    <property type="entry name" value="Homeodomain-like_sf"/>
</dbReference>
<dbReference type="PROSITE" id="PS01124">
    <property type="entry name" value="HTH_ARAC_FAMILY_2"/>
    <property type="match status" value="1"/>
</dbReference>
<gene>
    <name evidence="5" type="ORF">CLOSTMETH_03822</name>
</gene>
<dbReference type="Proteomes" id="UP000003340">
    <property type="component" value="Unassembled WGS sequence"/>
</dbReference>
<dbReference type="PRINTS" id="PR00032">
    <property type="entry name" value="HTHARAC"/>
</dbReference>
<keyword evidence="2" id="KW-0238">DNA-binding</keyword>
<keyword evidence="3" id="KW-0804">Transcription</keyword>
<comment type="caution">
    <text evidence="5">The sequence shown here is derived from an EMBL/GenBank/DDBJ whole genome shotgun (WGS) entry which is preliminary data.</text>
</comment>
<dbReference type="PROSITE" id="PS00041">
    <property type="entry name" value="HTH_ARAC_FAMILY_1"/>
    <property type="match status" value="1"/>
</dbReference>
<evidence type="ECO:0000256" key="3">
    <source>
        <dbReference type="ARBA" id="ARBA00023163"/>
    </source>
</evidence>
<dbReference type="SUPFAM" id="SSF51215">
    <property type="entry name" value="Regulatory protein AraC"/>
    <property type="match status" value="1"/>
</dbReference>
<dbReference type="GO" id="GO:0003700">
    <property type="term" value="F:DNA-binding transcription factor activity"/>
    <property type="evidence" value="ECO:0007669"/>
    <property type="project" value="InterPro"/>
</dbReference>
<dbReference type="PANTHER" id="PTHR43280:SF28">
    <property type="entry name" value="HTH-TYPE TRANSCRIPTIONAL ACTIVATOR RHAS"/>
    <property type="match status" value="1"/>
</dbReference>
<keyword evidence="1" id="KW-0805">Transcription regulation</keyword>
<dbReference type="Pfam" id="PF12833">
    <property type="entry name" value="HTH_18"/>
    <property type="match status" value="1"/>
</dbReference>
<dbReference type="PANTHER" id="PTHR43280">
    <property type="entry name" value="ARAC-FAMILY TRANSCRIPTIONAL REGULATOR"/>
    <property type="match status" value="1"/>
</dbReference>
<name>C0EIX6_9FIRM</name>
<dbReference type="SUPFAM" id="SSF46689">
    <property type="entry name" value="Homeodomain-like"/>
    <property type="match status" value="1"/>
</dbReference>
<dbReference type="Gene3D" id="2.60.120.10">
    <property type="entry name" value="Jelly Rolls"/>
    <property type="match status" value="1"/>
</dbReference>
<organism evidence="5 6">
    <name type="scientific">[Clostridium] methylpentosum DSM 5476</name>
    <dbReference type="NCBI Taxonomy" id="537013"/>
    <lineage>
        <taxon>Bacteria</taxon>
        <taxon>Bacillati</taxon>
        <taxon>Bacillota</taxon>
        <taxon>Clostridia</taxon>
        <taxon>Eubacteriales</taxon>
        <taxon>Oscillospiraceae</taxon>
        <taxon>Oscillospiraceae incertae sedis</taxon>
    </lineage>
</organism>
<feature type="domain" description="HTH araC/xylS-type" evidence="4">
    <location>
        <begin position="225"/>
        <end position="326"/>
    </location>
</feature>
<accession>C0EIX6</accession>
<reference evidence="5 6" key="2">
    <citation type="submission" date="2009-02" db="EMBL/GenBank/DDBJ databases">
        <title>Draft genome sequence of Clostridium methylpentosum (DSM 5476).</title>
        <authorList>
            <person name="Sudarsanam P."/>
            <person name="Ley R."/>
            <person name="Guruge J."/>
            <person name="Turnbaugh P.J."/>
            <person name="Mahowald M."/>
            <person name="Liep D."/>
            <person name="Gordon J."/>
        </authorList>
    </citation>
    <scope>NUCLEOTIDE SEQUENCE [LARGE SCALE GENOMIC DNA]</scope>
    <source>
        <strain evidence="5 6">DSM 5476</strain>
    </source>
</reference>
<keyword evidence="6" id="KW-1185">Reference proteome</keyword>
<dbReference type="STRING" id="537013.CLOSTMETH_03822"/>
<dbReference type="Pfam" id="PF02311">
    <property type="entry name" value="AraC_binding"/>
    <property type="match status" value="1"/>
</dbReference>
<reference evidence="5 6" key="1">
    <citation type="submission" date="2009-01" db="EMBL/GenBank/DDBJ databases">
        <authorList>
            <person name="Fulton L."/>
            <person name="Clifton S."/>
            <person name="Fulton B."/>
            <person name="Xu J."/>
            <person name="Minx P."/>
            <person name="Pepin K.H."/>
            <person name="Johnson M."/>
            <person name="Bhonagiri V."/>
            <person name="Nash W.E."/>
            <person name="Mardis E.R."/>
            <person name="Wilson R.K."/>
        </authorList>
    </citation>
    <scope>NUCLEOTIDE SEQUENCE [LARGE SCALE GENOMIC DNA]</scope>
    <source>
        <strain evidence="5 6">DSM 5476</strain>
    </source>
</reference>
<protein>
    <submittedName>
        <fullName evidence="5">Transcriptional regulator, AraC family</fullName>
    </submittedName>
</protein>
<dbReference type="InterPro" id="IPR018062">
    <property type="entry name" value="HTH_AraC-typ_CS"/>
</dbReference>
<sequence length="330" mass="38811">MTDLIENLRGKCPMQYKCLRRELQSEKVYTLKQAQQEANSIYQFQTFYFDNLPDEILVSLHRGNHRDRYLHNHDFFELLYVYKGSCVNMTREGEMPLNEGDLLLLNPNALHAPFAPGEENIVVNIIVRPSVFENVMLSLIADNKLFSNFFVNYLYHINMTTSYLYFPKDEEHPIKFIMDMLIAEYLSHDICYTNVMQAILVQLFAALARSYRKMNKVEIEDFEKSQLVVDIISHINQNIATVTLKELSERFQYSSSYISKLINSYTGKNFSEIVHFLRLDRAKKYLENKDLTITEITQAVGFSDSNYFYKVFKNRFNLSPSEYRKQVCSV</sequence>
<dbReference type="InterPro" id="IPR018060">
    <property type="entry name" value="HTH_AraC"/>
</dbReference>
<dbReference type="InterPro" id="IPR020449">
    <property type="entry name" value="Tscrpt_reg_AraC-type_HTH"/>
</dbReference>
<dbReference type="SMART" id="SM00342">
    <property type="entry name" value="HTH_ARAC"/>
    <property type="match status" value="1"/>
</dbReference>
<evidence type="ECO:0000256" key="1">
    <source>
        <dbReference type="ARBA" id="ARBA00023015"/>
    </source>
</evidence>
<dbReference type="GO" id="GO:0043565">
    <property type="term" value="F:sequence-specific DNA binding"/>
    <property type="evidence" value="ECO:0007669"/>
    <property type="project" value="InterPro"/>
</dbReference>
<dbReference type="InterPro" id="IPR014710">
    <property type="entry name" value="RmlC-like_jellyroll"/>
</dbReference>
<dbReference type="EMBL" id="ACEC01000132">
    <property type="protein sequence ID" value="EEG28574.1"/>
    <property type="molecule type" value="Genomic_DNA"/>
</dbReference>
<evidence type="ECO:0000313" key="6">
    <source>
        <dbReference type="Proteomes" id="UP000003340"/>
    </source>
</evidence>
<dbReference type="Gene3D" id="1.10.10.60">
    <property type="entry name" value="Homeodomain-like"/>
    <property type="match status" value="2"/>
</dbReference>
<dbReference type="eggNOG" id="COG2207">
    <property type="taxonomic scope" value="Bacteria"/>
</dbReference>
<dbReference type="HOGENOM" id="CLU_000445_88_0_9"/>
<dbReference type="AlphaFoldDB" id="C0EIX6"/>